<dbReference type="InterPro" id="IPR022225">
    <property type="entry name" value="Phage_tail_fibre_N"/>
</dbReference>
<dbReference type="Pfam" id="PF07484">
    <property type="entry name" value="Collar"/>
    <property type="match status" value="2"/>
</dbReference>
<dbReference type="RefSeq" id="WP_380819571.1">
    <property type="nucleotide sequence ID" value="NZ_JBHTJN010000008.1"/>
</dbReference>
<evidence type="ECO:0000313" key="4">
    <source>
        <dbReference type="EMBL" id="MFD0966001.1"/>
    </source>
</evidence>
<evidence type="ECO:0000256" key="1">
    <source>
        <dbReference type="SAM" id="MobiDB-lite"/>
    </source>
</evidence>
<feature type="domain" description="Phage tail collar" evidence="2">
    <location>
        <begin position="529"/>
        <end position="588"/>
    </location>
</feature>
<accession>A0ABW3I7T9</accession>
<dbReference type="EMBL" id="JBHTJN010000008">
    <property type="protein sequence ID" value="MFD0966001.1"/>
    <property type="molecule type" value="Genomic_DNA"/>
</dbReference>
<feature type="non-terminal residue" evidence="4">
    <location>
        <position position="889"/>
    </location>
</feature>
<evidence type="ECO:0000259" key="2">
    <source>
        <dbReference type="Pfam" id="PF07484"/>
    </source>
</evidence>
<dbReference type="Proteomes" id="UP001596996">
    <property type="component" value="Unassembled WGS sequence"/>
</dbReference>
<reference evidence="5" key="1">
    <citation type="journal article" date="2019" name="Int. J. Syst. Evol. Microbiol.">
        <title>The Global Catalogue of Microorganisms (GCM) 10K type strain sequencing project: providing services to taxonomists for standard genome sequencing and annotation.</title>
        <authorList>
            <consortium name="The Broad Institute Genomics Platform"/>
            <consortium name="The Broad Institute Genome Sequencing Center for Infectious Disease"/>
            <person name="Wu L."/>
            <person name="Ma J."/>
        </authorList>
    </citation>
    <scope>NUCLEOTIDE SEQUENCE [LARGE SCALE GENOMIC DNA]</scope>
    <source>
        <strain evidence="5">CCUG 61707</strain>
    </source>
</reference>
<protein>
    <submittedName>
        <fullName evidence="4">Phage tail protein</fullName>
    </submittedName>
</protein>
<comment type="caution">
    <text evidence="4">The sequence shown here is derived from an EMBL/GenBank/DDBJ whole genome shotgun (WGS) entry which is preliminary data.</text>
</comment>
<dbReference type="InterPro" id="IPR037053">
    <property type="entry name" value="Phage_tail_collar_dom_sf"/>
</dbReference>
<feature type="domain" description="Phage tail fibre protein N-terminal" evidence="3">
    <location>
        <begin position="3"/>
        <end position="156"/>
    </location>
</feature>
<dbReference type="InterPro" id="IPR011083">
    <property type="entry name" value="Phage_tail_collar_dom"/>
</dbReference>
<dbReference type="Pfam" id="PF12571">
    <property type="entry name" value="Phage_tail_fib"/>
    <property type="match status" value="1"/>
</dbReference>
<organism evidence="4 5">
    <name type="scientific">Seminibacterium arietis</name>
    <dbReference type="NCBI Taxonomy" id="1173502"/>
    <lineage>
        <taxon>Bacteria</taxon>
        <taxon>Pseudomonadati</taxon>
        <taxon>Pseudomonadota</taxon>
        <taxon>Gammaproteobacteria</taxon>
        <taxon>Pasteurellales</taxon>
        <taxon>Pasteurellaceae</taxon>
        <taxon>Seminibacterium</taxon>
    </lineage>
</organism>
<keyword evidence="5" id="KW-1185">Reference proteome</keyword>
<name>A0ABW3I7T9_9PAST</name>
<feature type="domain" description="Phage tail collar" evidence="2">
    <location>
        <begin position="479"/>
        <end position="526"/>
    </location>
</feature>
<gene>
    <name evidence="4" type="ORF">ACFQ02_03925</name>
</gene>
<dbReference type="SUPFAM" id="SSF88874">
    <property type="entry name" value="Receptor-binding domain of short tail fibre protein gp12"/>
    <property type="match status" value="2"/>
</dbReference>
<evidence type="ECO:0000259" key="3">
    <source>
        <dbReference type="Pfam" id="PF12571"/>
    </source>
</evidence>
<dbReference type="Gene3D" id="3.90.1340.10">
    <property type="entry name" value="Phage tail collar domain"/>
    <property type="match status" value="2"/>
</dbReference>
<proteinExistence type="predicted"/>
<sequence length="889" mass="98877">MASLITPQFEQDIAQATANGSKIVIDGFIFAFIEGLNDNNLRDHLTIPQETQIKHRQDVSQAGVINRNAVVYSVTMGTEIGDFDFNFIGLINKQQNKLIAAIYTDTIKKIKNKKDIQGNSLTRSILLEFKGAEKLTQIQINANTWQIDFTARLHGLDEKNRLTNLEIYGNAAFFADGFKLSRKEQQNRTFLAAQGVAYIGGLRAELAEPLEVIGQQGHIAVLDVHEQLTVTGSYQTQAQVNVIEQAEFKSHYQDDHGITHYCAKIALFRIERDFDRRKLFATDLRTAGKLNPLDLTADTTSQATENGHAHRLPQGDHNTKGIVQTTDDLNSESEQLALSAKGAKKLKQLIDEKRIETSEAVNSDSTTTVANSKAVKKAYDKAESAHNEAAKKLPLTGGTLTGKLIINHREDEKLTAKLTNGEKLTLNVKNQDHENALSFHRTSSRGNKAINFPMSVEDENVAYQEWTNQQINKKGVPLGSIVAFPTQVRSPQGFLLCDGSTFEQDTYPDLYRTLGNSNKLPDLTKRDVGMLAYFPFDQIPEGWLPCNGDGITKADHPELFDRLKEKYGTYQSGNTEYARLPNPEDRFIRNAANGLTVGQKQAGTLTGFDSIGGNHTAFGAYIKEIKGTLKDTADQVGGDLVKNTEDYNAGIAWADWGGEEQDLRKCNKIPDNRSHFLGVMRPHSIAFKLCIKVKSNFDQIRFFIKAYGAVTNIGNLNAGNLASEIHEMRHSYVSNARLKKVKKKILRISKGIQGETIWRGKTSDPVVCKTKNQGGVIYVLFNIKSKETRTKGYGIHEDRWLSFPLLYANGTVIGDTDTGGDAGDYNYNTVMGIRTKNVVTEYGVRTGETEITITPLIDKDIGSWKDSWRDRTAVIKEVIALGGEEFNQE</sequence>
<feature type="region of interest" description="Disordered" evidence="1">
    <location>
        <begin position="302"/>
        <end position="321"/>
    </location>
</feature>
<evidence type="ECO:0000313" key="5">
    <source>
        <dbReference type="Proteomes" id="UP001596996"/>
    </source>
</evidence>